<dbReference type="PANTHER" id="PTHR38731:SF3">
    <property type="entry name" value="BLL6125 PROTEIN"/>
    <property type="match status" value="1"/>
</dbReference>
<keyword evidence="2" id="KW-0472">Membrane</keyword>
<feature type="transmembrane region" description="Helical" evidence="2">
    <location>
        <begin position="73"/>
        <end position="94"/>
    </location>
</feature>
<dbReference type="Gene3D" id="2.60.120.1440">
    <property type="match status" value="1"/>
</dbReference>
<keyword evidence="5" id="KW-1185">Reference proteome</keyword>
<feature type="compositionally biased region" description="Pro residues" evidence="1">
    <location>
        <begin position="351"/>
        <end position="365"/>
    </location>
</feature>
<evidence type="ECO:0000256" key="1">
    <source>
        <dbReference type="SAM" id="MobiDB-lite"/>
    </source>
</evidence>
<feature type="compositionally biased region" description="Low complexity" evidence="1">
    <location>
        <begin position="366"/>
        <end position="376"/>
    </location>
</feature>
<evidence type="ECO:0000313" key="5">
    <source>
        <dbReference type="Proteomes" id="UP000515472"/>
    </source>
</evidence>
<feature type="compositionally biased region" description="Low complexity" evidence="1">
    <location>
        <begin position="299"/>
        <end position="336"/>
    </location>
</feature>
<reference evidence="4 5" key="1">
    <citation type="submission" date="2020-06" db="EMBL/GenBank/DDBJ databases">
        <title>Interaction of electrochemicaly active bacteria, Geobacter bremensis R4 on different carbon anode.</title>
        <authorList>
            <person name="Meng L."/>
            <person name="Yoshida N."/>
        </authorList>
    </citation>
    <scope>NUCLEOTIDE SEQUENCE [LARGE SCALE GENOMIC DNA]</scope>
    <source>
        <strain evidence="4 5">R4</strain>
    </source>
</reference>
<dbReference type="Pfam" id="PF04773">
    <property type="entry name" value="FecR"/>
    <property type="match status" value="1"/>
</dbReference>
<dbReference type="PANTHER" id="PTHR38731">
    <property type="entry name" value="LIPL45-RELATED LIPOPROTEIN-RELATED"/>
    <property type="match status" value="1"/>
</dbReference>
<keyword evidence="2" id="KW-1133">Transmembrane helix</keyword>
<gene>
    <name evidence="4" type="ORF">GEOBRER4_n0298</name>
</gene>
<feature type="domain" description="FecR protein" evidence="3">
    <location>
        <begin position="131"/>
        <end position="227"/>
    </location>
</feature>
<evidence type="ECO:0000313" key="4">
    <source>
        <dbReference type="EMBL" id="BCG45541.1"/>
    </source>
</evidence>
<evidence type="ECO:0000259" key="3">
    <source>
        <dbReference type="Pfam" id="PF04773"/>
    </source>
</evidence>
<sequence length="1337" mass="136130">MISARNSYSRPEAQALERNIEFTRSQSPALEHGSDSPRFQAPAFERNNGFPCSQAPAWELKSSSKPGLPMQRILVLISLLLPLLLLTVPGSAWAEVVGKLTVVEGAVDIMPGGQLPAVAARVGGAVQKGDFVRTKSNARAELTFNDGSVIKIAQRSRIDVGEYSASNRKLALPRGKVQATVVPAAAGGTARSFEIRTPNAIAGVRGTSFYVYHQANVTGVAVLQGVVHTASLSQPSKGVTLVAGTATTVTRRGAPTPPRPVSDNEMNSHQSDVNPTGKQGGEPQAAPAAESGDAGAGSSGSQPTSGTTSPTGTTTAESSDSGSGSPSSDTPSTGGPVATSPSFTDPSPDLSAPPPQAPAPVPTTPISPTVVAPPVTDLVPPEDKPNPDDPLSPDGKTPDTPPTTYPGGTTPPPATPPVFSGTLAGGLMSRGAAIDPGSNLLTIVSDPGFAPVISGTTSPWATKSASISLAGSYPTLPLQQPNHYWFGNFFSDSTPTHTTTDGGAFFGYFGGSSLDSTAAAGTAIDASLSGIYVDPTGKIGLMQGGATGAAPSGKVSGTGTLTLTEMTPTSTLLPASFGAGWWDSKTGTTMVELTGPVLTGNMDGGNEAEGYLFDSGLNYSGTIADRGDVLRLAHLAADPSFGIWTRESFGSYAGSGSQLVLTSNAEWGTVDAANVFNLENSIKVVSLGNWQEGALTGKADGVWGDLGNGSLKLLTGTLTGSSNPATSTFGAVTTGVYIDLNRFLANPTLAAGLGFPTLAGVDSFTLNGSNSTGSVNFGTLKFYGRSGSPLSLWVAQNVSGSFGGTLQQQNFSLMNGATASSSSVMGNLWVSGVNAANGTWLGQVNAIGETGTSFRNEFDGVAVGTVSGTTFSGSAAGIAHPVTYYNNITGDLRRISGGSVTSYGTVNGVMGGMSLWNAKPSFTSEFRGIGFLTPSQALTNTDYVFSAPLISKDLSGQAMTADGGAYYGQLVAGVSTVGGNPDSPGIIGAANALYIDPAGKAGVLQGKFSGFLDPSNNIWQNEGDFFPVELDAAPSVTATTLNNGGVITGTTTFVVGASTFTGNGVTLGGGDADGFTRSFLTNTPQWGIGNFGFYAPVSSGPAANTPWSIDFVLPDSNLTTVGTMSGQMWDPGRGQMAAGVRAGWYDMVNVDATATPKTGIFIGETVGTFNPVSLQSITSGMWLETNKFLSMVASDPGALNKLKIPAVEVGKADFSGGNGEYNVTIQNLRFFAPVATGRPEIFATDSISGSYVTVPTLGSAATLNQVVGSGVNVSGFSPTFTVKQWDTTNNKWSASLQFNGNSGAVGTYGNVQFTGVAAGRSNPGASTFTGTAAGVVK</sequence>
<name>A0A6S6M1D2_9BACT</name>
<dbReference type="InterPro" id="IPR006860">
    <property type="entry name" value="FecR"/>
</dbReference>
<evidence type="ECO:0000256" key="2">
    <source>
        <dbReference type="SAM" id="Phobius"/>
    </source>
</evidence>
<feature type="region of interest" description="Disordered" evidence="1">
    <location>
        <begin position="20"/>
        <end position="45"/>
    </location>
</feature>
<protein>
    <recommendedName>
        <fullName evidence="3">FecR protein domain-containing protein</fullName>
    </recommendedName>
</protein>
<accession>A0A6S6M1D2</accession>
<dbReference type="EMBL" id="AP023213">
    <property type="protein sequence ID" value="BCG45541.1"/>
    <property type="molecule type" value="Genomic_DNA"/>
</dbReference>
<organism evidence="4 5">
    <name type="scientific">Citrifermentans bremense</name>
    <dbReference type="NCBI Taxonomy" id="60035"/>
    <lineage>
        <taxon>Bacteria</taxon>
        <taxon>Pseudomonadati</taxon>
        <taxon>Thermodesulfobacteriota</taxon>
        <taxon>Desulfuromonadia</taxon>
        <taxon>Geobacterales</taxon>
        <taxon>Geobacteraceae</taxon>
        <taxon>Citrifermentans</taxon>
    </lineage>
</organism>
<feature type="compositionally biased region" description="Low complexity" evidence="1">
    <location>
        <begin position="245"/>
        <end position="254"/>
    </location>
</feature>
<dbReference type="Proteomes" id="UP000515472">
    <property type="component" value="Chromosome"/>
</dbReference>
<feature type="compositionally biased region" description="Pro residues" evidence="1">
    <location>
        <begin position="399"/>
        <end position="416"/>
    </location>
</feature>
<feature type="region of interest" description="Disordered" evidence="1">
    <location>
        <begin position="245"/>
        <end position="420"/>
    </location>
</feature>
<proteinExistence type="predicted"/>
<keyword evidence="2" id="KW-0812">Transmembrane</keyword>
<feature type="compositionally biased region" description="Polar residues" evidence="1">
    <location>
        <begin position="264"/>
        <end position="277"/>
    </location>
</feature>
<dbReference type="KEGG" id="gbn:GEOBRER4_02910"/>